<sequence>MIDLPAAARLHLRPVQFADTPVGQGGQVARLAGGLGWFAAYELIAVRDGRRVLQQIVPVADLPNDERLDALAARISAPRAPLKLGERVVRLDQPQVMAILNVTPDSFSDGGRHVDNPAAAAQVGVDMSVAGAAIIDVGGESTRPGAAAVWEGDEIERTVPVIERLARSGAAVSIDTRKAGVMEAALAAGAHLINDVSALLYDERSLDVAAASDCPVVLMHSPDPAKTGHAGGDYDDVLLEVYDWLERRVDDVVARGIARERVLIDPGIGFGKSLADNLALLNGLALFHGIGCAIVLGASRKRMIGALSNEAPAEARLGGSLAVALKGAELGAQLIRVHDVFETAQALRVWRGMRDAALVARHPVGSD</sequence>
<evidence type="ECO:0000256" key="3">
    <source>
        <dbReference type="ARBA" id="ARBA00004763"/>
    </source>
</evidence>
<dbReference type="SUPFAM" id="SSF51717">
    <property type="entry name" value="Dihydropteroate synthetase-like"/>
    <property type="match status" value="1"/>
</dbReference>
<evidence type="ECO:0000256" key="1">
    <source>
        <dbReference type="ARBA" id="ARBA00000012"/>
    </source>
</evidence>
<evidence type="ECO:0000256" key="8">
    <source>
        <dbReference type="ARBA" id="ARBA00022909"/>
    </source>
</evidence>
<dbReference type="InterPro" id="IPR000489">
    <property type="entry name" value="Pterin-binding_dom"/>
</dbReference>
<proteinExistence type="predicted"/>
<keyword evidence="7" id="KW-0460">Magnesium</keyword>
<keyword evidence="8" id="KW-0289">Folate biosynthesis</keyword>
<accession>A0ABU3N6C3</accession>
<evidence type="ECO:0000256" key="2">
    <source>
        <dbReference type="ARBA" id="ARBA00001946"/>
    </source>
</evidence>
<dbReference type="InterPro" id="IPR011005">
    <property type="entry name" value="Dihydropteroate_synth-like_sf"/>
</dbReference>
<dbReference type="Gene3D" id="3.20.20.20">
    <property type="entry name" value="Dihydropteroate synthase-like"/>
    <property type="match status" value="1"/>
</dbReference>
<keyword evidence="5 10" id="KW-0808">Transferase</keyword>
<evidence type="ECO:0000256" key="6">
    <source>
        <dbReference type="ARBA" id="ARBA00022723"/>
    </source>
</evidence>
<feature type="domain" description="Pterin-binding" evidence="9">
    <location>
        <begin position="94"/>
        <end position="348"/>
    </location>
</feature>
<evidence type="ECO:0000259" key="9">
    <source>
        <dbReference type="PROSITE" id="PS50972"/>
    </source>
</evidence>
<evidence type="ECO:0000313" key="10">
    <source>
        <dbReference type="EMBL" id="MDT8760075.1"/>
    </source>
</evidence>
<dbReference type="PROSITE" id="PS00793">
    <property type="entry name" value="DHPS_2"/>
    <property type="match status" value="1"/>
</dbReference>
<dbReference type="GO" id="GO:0004156">
    <property type="term" value="F:dihydropteroate synthase activity"/>
    <property type="evidence" value="ECO:0007669"/>
    <property type="project" value="UniProtKB-EC"/>
</dbReference>
<dbReference type="EC" id="2.5.1.15" evidence="4"/>
<comment type="pathway">
    <text evidence="3">Cofactor biosynthesis; tetrahydrofolate biosynthesis; 7,8-dihydrofolate from 2-amino-4-hydroxy-6-hydroxymethyl-7,8-dihydropteridine diphosphate and 4-aminobenzoate: step 1/2.</text>
</comment>
<comment type="catalytic activity">
    <reaction evidence="1">
        <text>(7,8-dihydropterin-6-yl)methyl diphosphate + 4-aminobenzoate = 7,8-dihydropteroate + diphosphate</text>
        <dbReference type="Rhea" id="RHEA:19949"/>
        <dbReference type="ChEBI" id="CHEBI:17836"/>
        <dbReference type="ChEBI" id="CHEBI:17839"/>
        <dbReference type="ChEBI" id="CHEBI:33019"/>
        <dbReference type="ChEBI" id="CHEBI:72950"/>
        <dbReference type="EC" id="2.5.1.15"/>
    </reaction>
</comment>
<dbReference type="InterPro" id="IPR006390">
    <property type="entry name" value="DHP_synth_dom"/>
</dbReference>
<dbReference type="EMBL" id="JALMLT010000004">
    <property type="protein sequence ID" value="MDT8760075.1"/>
    <property type="molecule type" value="Genomic_DNA"/>
</dbReference>
<dbReference type="InterPro" id="IPR045031">
    <property type="entry name" value="DHP_synth-like"/>
</dbReference>
<dbReference type="CDD" id="cd00739">
    <property type="entry name" value="DHPS"/>
    <property type="match status" value="1"/>
</dbReference>
<gene>
    <name evidence="10" type="primary">folP</name>
    <name evidence="10" type="ORF">MZO42_15350</name>
</gene>
<dbReference type="PROSITE" id="PS00792">
    <property type="entry name" value="DHPS_1"/>
    <property type="match status" value="1"/>
</dbReference>
<dbReference type="PANTHER" id="PTHR20941:SF1">
    <property type="entry name" value="FOLIC ACID SYNTHESIS PROTEIN FOL1"/>
    <property type="match status" value="1"/>
</dbReference>
<keyword evidence="6" id="KW-0479">Metal-binding</keyword>
<comment type="caution">
    <text evidence="10">The sequence shown here is derived from an EMBL/GenBank/DDBJ whole genome shotgun (WGS) entry which is preliminary data.</text>
</comment>
<dbReference type="PANTHER" id="PTHR20941">
    <property type="entry name" value="FOLATE SYNTHESIS PROTEINS"/>
    <property type="match status" value="1"/>
</dbReference>
<dbReference type="NCBIfam" id="TIGR01496">
    <property type="entry name" value="DHPS"/>
    <property type="match status" value="1"/>
</dbReference>
<dbReference type="PROSITE" id="PS50972">
    <property type="entry name" value="PTERIN_BINDING"/>
    <property type="match status" value="1"/>
</dbReference>
<evidence type="ECO:0000256" key="7">
    <source>
        <dbReference type="ARBA" id="ARBA00022842"/>
    </source>
</evidence>
<name>A0ABU3N6C3_9SPHN</name>
<organism evidence="10">
    <name type="scientific">Sphingomonas psychrotolerans</name>
    <dbReference type="NCBI Taxonomy" id="1327635"/>
    <lineage>
        <taxon>Bacteria</taxon>
        <taxon>Pseudomonadati</taxon>
        <taxon>Pseudomonadota</taxon>
        <taxon>Alphaproteobacteria</taxon>
        <taxon>Sphingomonadales</taxon>
        <taxon>Sphingomonadaceae</taxon>
        <taxon>Sphingomonas</taxon>
    </lineage>
</organism>
<dbReference type="Pfam" id="PF00809">
    <property type="entry name" value="Pterin_bind"/>
    <property type="match status" value="1"/>
</dbReference>
<comment type="cofactor">
    <cofactor evidence="2">
        <name>Mg(2+)</name>
        <dbReference type="ChEBI" id="CHEBI:18420"/>
    </cofactor>
</comment>
<evidence type="ECO:0000256" key="4">
    <source>
        <dbReference type="ARBA" id="ARBA00012458"/>
    </source>
</evidence>
<reference evidence="10" key="1">
    <citation type="submission" date="2022-04" db="EMBL/GenBank/DDBJ databases">
        <title>Tomato heritable bacteria conferring resistance against bacterial wilt.</title>
        <authorList>
            <person name="Yin J."/>
        </authorList>
    </citation>
    <scope>NUCLEOTIDE SEQUENCE</scope>
    <source>
        <strain evidence="10">Cra20</strain>
    </source>
</reference>
<protein>
    <recommendedName>
        <fullName evidence="4">dihydropteroate synthase</fullName>
        <ecNumber evidence="4">2.5.1.15</ecNumber>
    </recommendedName>
</protein>
<evidence type="ECO:0000256" key="5">
    <source>
        <dbReference type="ARBA" id="ARBA00022679"/>
    </source>
</evidence>